<dbReference type="PROSITE" id="PS50158">
    <property type="entry name" value="ZF_CCHC"/>
    <property type="match status" value="11"/>
</dbReference>
<comment type="similarity">
    <text evidence="1">Belongs to the 3-hydroxyacyl-CoA dehydrogenase family.</text>
</comment>
<evidence type="ECO:0000256" key="1">
    <source>
        <dbReference type="ARBA" id="ARBA00009463"/>
    </source>
</evidence>
<feature type="domain" description="CCHC-type" evidence="4">
    <location>
        <begin position="440"/>
        <end position="455"/>
    </location>
</feature>
<keyword evidence="5" id="KW-0547">Nucleotide-binding</keyword>
<evidence type="ECO:0000259" key="4">
    <source>
        <dbReference type="PROSITE" id="PS50158"/>
    </source>
</evidence>
<proteinExistence type="inferred from homology"/>
<dbReference type="Proteomes" id="UP000054383">
    <property type="component" value="Unassembled WGS sequence"/>
</dbReference>
<dbReference type="Gene3D" id="1.10.1040.10">
    <property type="entry name" value="N-(1-d-carboxylethyl)-l-norvaline Dehydrogenase, domain 2"/>
    <property type="match status" value="1"/>
</dbReference>
<feature type="domain" description="CCHC-type" evidence="4">
    <location>
        <begin position="640"/>
        <end position="655"/>
    </location>
</feature>
<dbReference type="OrthoDB" id="8026949at2759"/>
<keyword evidence="3" id="KW-0863">Zinc-finger</keyword>
<feature type="domain" description="CCHC-type" evidence="4">
    <location>
        <begin position="419"/>
        <end position="434"/>
    </location>
</feature>
<name>A0A0U1LWG4_TALIS</name>
<reference evidence="5 6" key="1">
    <citation type="submission" date="2015-04" db="EMBL/GenBank/DDBJ databases">
        <authorList>
            <person name="Syromyatnikov M.Y."/>
            <person name="Popov V.N."/>
        </authorList>
    </citation>
    <scope>NUCLEOTIDE SEQUENCE [LARGE SCALE GENOMIC DNA]</scope>
    <source>
        <strain evidence="5">WF-38-12</strain>
    </source>
</reference>
<keyword evidence="5" id="KW-0067">ATP-binding</keyword>
<dbReference type="InterPro" id="IPR008927">
    <property type="entry name" value="6-PGluconate_DH-like_C_sf"/>
</dbReference>
<dbReference type="GO" id="GO:0004386">
    <property type="term" value="F:helicase activity"/>
    <property type="evidence" value="ECO:0007669"/>
    <property type="project" value="UniProtKB-KW"/>
</dbReference>
<evidence type="ECO:0000313" key="5">
    <source>
        <dbReference type="EMBL" id="CRG87565.1"/>
    </source>
</evidence>
<dbReference type="InterPro" id="IPR051714">
    <property type="entry name" value="Znf_CCHC_NABP"/>
</dbReference>
<feature type="domain" description="CCHC-type" evidence="4">
    <location>
        <begin position="712"/>
        <end position="727"/>
    </location>
</feature>
<feature type="domain" description="CCHC-type" evidence="4">
    <location>
        <begin position="664"/>
        <end position="679"/>
    </location>
</feature>
<keyword evidence="3" id="KW-0862">Zinc</keyword>
<protein>
    <submittedName>
        <fullName evidence="5">ATP-dependent RNA helicase glh-4</fullName>
    </submittedName>
</protein>
<dbReference type="InterPro" id="IPR006176">
    <property type="entry name" value="3-OHacyl-CoA_DH_NAD-bd"/>
</dbReference>
<feature type="domain" description="CCHC-type" evidence="4">
    <location>
        <begin position="589"/>
        <end position="605"/>
    </location>
</feature>
<dbReference type="InterPro" id="IPR036291">
    <property type="entry name" value="NAD(P)-bd_dom_sf"/>
</dbReference>
<dbReference type="InterPro" id="IPR041670">
    <property type="entry name" value="Znf-CCHC_6"/>
</dbReference>
<keyword evidence="5" id="KW-0347">Helicase</keyword>
<feature type="domain" description="CCHC-type" evidence="4">
    <location>
        <begin position="373"/>
        <end position="388"/>
    </location>
</feature>
<dbReference type="GO" id="GO:0003676">
    <property type="term" value="F:nucleic acid binding"/>
    <property type="evidence" value="ECO:0007669"/>
    <property type="project" value="InterPro"/>
</dbReference>
<gene>
    <name evidence="5" type="ORF">PISL3812_04583</name>
</gene>
<dbReference type="AlphaFoldDB" id="A0A0U1LWG4"/>
<dbReference type="STRING" id="28573.A0A0U1LWG4"/>
<keyword evidence="2" id="KW-0560">Oxidoreductase</keyword>
<dbReference type="SMART" id="SM00343">
    <property type="entry name" value="ZnF_C2HC"/>
    <property type="match status" value="11"/>
</dbReference>
<dbReference type="GO" id="GO:0008270">
    <property type="term" value="F:zinc ion binding"/>
    <property type="evidence" value="ECO:0007669"/>
    <property type="project" value="UniProtKB-KW"/>
</dbReference>
<keyword evidence="5" id="KW-0378">Hydrolase</keyword>
<feature type="domain" description="CCHC-type" evidence="4">
    <location>
        <begin position="616"/>
        <end position="632"/>
    </location>
</feature>
<dbReference type="Pfam" id="PF00098">
    <property type="entry name" value="zf-CCHC"/>
    <property type="match status" value="7"/>
</dbReference>
<dbReference type="PROSITE" id="PS00067">
    <property type="entry name" value="3HCDH"/>
    <property type="match status" value="1"/>
</dbReference>
<dbReference type="Gene3D" id="3.40.50.720">
    <property type="entry name" value="NAD(P)-binding Rossmann-like Domain"/>
    <property type="match status" value="1"/>
</dbReference>
<keyword evidence="3" id="KW-0479">Metal-binding</keyword>
<feature type="domain" description="CCHC-type" evidence="4">
    <location>
        <begin position="396"/>
        <end position="411"/>
    </location>
</feature>
<evidence type="ECO:0000256" key="2">
    <source>
        <dbReference type="ARBA" id="ARBA00023002"/>
    </source>
</evidence>
<dbReference type="Pfam" id="PF14392">
    <property type="entry name" value="zf-CCHC_4"/>
    <property type="match status" value="1"/>
</dbReference>
<dbReference type="InterPro" id="IPR013328">
    <property type="entry name" value="6PGD_dom2"/>
</dbReference>
<dbReference type="InterPro" id="IPR001878">
    <property type="entry name" value="Znf_CCHC"/>
</dbReference>
<dbReference type="SUPFAM" id="SSF51735">
    <property type="entry name" value="NAD(P)-binding Rossmann-fold domains"/>
    <property type="match status" value="1"/>
</dbReference>
<dbReference type="InterPro" id="IPR036875">
    <property type="entry name" value="Znf_CCHC_sf"/>
</dbReference>
<dbReference type="EMBL" id="CVMT01000003">
    <property type="protein sequence ID" value="CRG87565.1"/>
    <property type="molecule type" value="Genomic_DNA"/>
</dbReference>
<dbReference type="PANTHER" id="PTHR23002">
    <property type="entry name" value="ZINC FINGER CCHC DOMAIN CONTAINING PROTEIN"/>
    <property type="match status" value="1"/>
</dbReference>
<dbReference type="GO" id="GO:0006631">
    <property type="term" value="P:fatty acid metabolic process"/>
    <property type="evidence" value="ECO:0007669"/>
    <property type="project" value="InterPro"/>
</dbReference>
<sequence length="785" mass="86342">MATSNYELRIAVIGSGTIGLSFAALHLSHPSKATQVVIYDPRPDLKEYIESTLPSYLHSSFPGLSSLLDSNRLVISSSLPSAVEAADIIQEQGPENIAFKQSIWPQIEKAAPAAALFWSSTSGIPSSVQGANMQEPARLLIVHPFNPPHIMPVLEVVPPGGSKGSQASKPYIERTVEYWKALNRSPVILQEEVTGFVANRLSFALFREAIHLVNSGVVTAEEVDRIVEESMGPRWAVRGPFWSYHAGGGKEKGLKGFLEKIGDTVQACWDDAGTPSLQRDGNVSSAWEQNLCQQVEASYGMLGEKDLKERDEKTRKWQEASNDWDGDGYSKTGANVDFDFSAPGPSKAFALLKEQHDDGYFGDGQGGNGNDTCRNCGQPGHSARECPEPRKGSGACFNCGEEGHNKADCPKPRVFKGTCRICNEEGHPAMECPQRAPDVCKNCRKEGHRTSECKDNRSFDLNDVPDKTPQEAWAGLKKADAERDLDDFREAFKVYAKAEPAVTFVDIENKLRAENANVYLIALEKQKEGFETYTLIDLQGKLDCTYVVSFFFNAKPQRVSFKERWPESPEQNLERLRDAGFAYDRMIPKCSNCGDLGHGSKGCKKEREEIVRMEVKCVVCSETGHRARDCTQERKPKSGCRNCGGEGHKAADCTEPKSMAGVECRRCNEMGHFAKDCPSAPAQFAKACRKCGAEGHLSRDCTEEQNMDLVTCNNCDATGHYSRDCPKPRDWSRVKCNNCGGMGHTVKRCPQPIPEEDIAGEEDVEVAPAPVATGNWGNTDEAGGW</sequence>
<feature type="domain" description="CCHC-type" evidence="4">
    <location>
        <begin position="735"/>
        <end position="751"/>
    </location>
</feature>
<dbReference type="Pfam" id="PF02737">
    <property type="entry name" value="3HCDH_N"/>
    <property type="match status" value="1"/>
</dbReference>
<dbReference type="GO" id="GO:0070403">
    <property type="term" value="F:NAD+ binding"/>
    <property type="evidence" value="ECO:0007669"/>
    <property type="project" value="InterPro"/>
</dbReference>
<accession>A0A0U1LWG4</accession>
<dbReference type="InterPro" id="IPR006108">
    <property type="entry name" value="3HC_DH_C"/>
</dbReference>
<dbReference type="InterPro" id="IPR025836">
    <property type="entry name" value="Zn_knuckle_CX2CX4HX4C"/>
</dbReference>
<dbReference type="InterPro" id="IPR006180">
    <property type="entry name" value="3-OHacyl-CoA_DH_CS"/>
</dbReference>
<dbReference type="SUPFAM" id="SSF57756">
    <property type="entry name" value="Retrovirus zinc finger-like domains"/>
    <property type="match status" value="5"/>
</dbReference>
<dbReference type="Pfam" id="PF15288">
    <property type="entry name" value="zf-CCHC_6"/>
    <property type="match status" value="1"/>
</dbReference>
<evidence type="ECO:0000313" key="6">
    <source>
        <dbReference type="Proteomes" id="UP000054383"/>
    </source>
</evidence>
<organism evidence="5 6">
    <name type="scientific">Talaromyces islandicus</name>
    <name type="common">Penicillium islandicum</name>
    <dbReference type="NCBI Taxonomy" id="28573"/>
    <lineage>
        <taxon>Eukaryota</taxon>
        <taxon>Fungi</taxon>
        <taxon>Dikarya</taxon>
        <taxon>Ascomycota</taxon>
        <taxon>Pezizomycotina</taxon>
        <taxon>Eurotiomycetes</taxon>
        <taxon>Eurotiomycetidae</taxon>
        <taxon>Eurotiales</taxon>
        <taxon>Trichocomaceae</taxon>
        <taxon>Talaromyces</taxon>
        <taxon>Talaromyces sect. Islandici</taxon>
    </lineage>
</organism>
<evidence type="ECO:0000256" key="3">
    <source>
        <dbReference type="PROSITE-ProRule" id="PRU00047"/>
    </source>
</evidence>
<dbReference type="Pfam" id="PF00725">
    <property type="entry name" value="3HCDH"/>
    <property type="match status" value="1"/>
</dbReference>
<keyword evidence="6" id="KW-1185">Reference proteome</keyword>
<dbReference type="GO" id="GO:0016616">
    <property type="term" value="F:oxidoreductase activity, acting on the CH-OH group of donors, NAD or NADP as acceptor"/>
    <property type="evidence" value="ECO:0007669"/>
    <property type="project" value="InterPro"/>
</dbReference>
<feature type="domain" description="CCHC-type" evidence="4">
    <location>
        <begin position="688"/>
        <end position="703"/>
    </location>
</feature>
<dbReference type="Gene3D" id="4.10.60.10">
    <property type="entry name" value="Zinc finger, CCHC-type"/>
    <property type="match status" value="5"/>
</dbReference>
<dbReference type="SUPFAM" id="SSF48179">
    <property type="entry name" value="6-phosphogluconate dehydrogenase C-terminal domain-like"/>
    <property type="match status" value="1"/>
</dbReference>